<dbReference type="EMBL" id="LFND01000003">
    <property type="protein sequence ID" value="KMQ64272.1"/>
    <property type="molecule type" value="Genomic_DNA"/>
</dbReference>
<dbReference type="OrthoDB" id="1263497at2"/>
<dbReference type="Proteomes" id="UP000036261">
    <property type="component" value="Unassembled WGS sequence"/>
</dbReference>
<gene>
    <name evidence="1" type="ORF">ACM46_08235</name>
</gene>
<sequence>MKFEELMSHIERRPQQFIGEKDIFLLNAFLTGYLCNDAIRLGESAKYDFRSDFNNWLQKKFNYHNSFSWSNIINEISKKENLNSVDVFFKEYHLYENEKKSVSEFD</sequence>
<dbReference type="AlphaFoldDB" id="A0A0J7IDI9"/>
<comment type="caution">
    <text evidence="1">The sequence shown here is derived from an EMBL/GenBank/DDBJ whole genome shotgun (WGS) entry which is preliminary data.</text>
</comment>
<dbReference type="RefSeq" id="WP_048506179.1">
    <property type="nucleotide sequence ID" value="NZ_LFND01000003.1"/>
</dbReference>
<dbReference type="PATRIC" id="fig|558151.6.peg.1729"/>
<protein>
    <submittedName>
        <fullName evidence="1">Uncharacterized protein</fullName>
    </submittedName>
</protein>
<proteinExistence type="predicted"/>
<organism evidence="1 2">
    <name type="scientific">Chryseobacterium angstadtii</name>
    <dbReference type="NCBI Taxonomy" id="558151"/>
    <lineage>
        <taxon>Bacteria</taxon>
        <taxon>Pseudomonadati</taxon>
        <taxon>Bacteroidota</taxon>
        <taxon>Flavobacteriia</taxon>
        <taxon>Flavobacteriales</taxon>
        <taxon>Weeksellaceae</taxon>
        <taxon>Chryseobacterium group</taxon>
        <taxon>Chryseobacterium</taxon>
    </lineage>
</organism>
<accession>A0A0J7IDI9</accession>
<keyword evidence="2" id="KW-1185">Reference proteome</keyword>
<evidence type="ECO:0000313" key="2">
    <source>
        <dbReference type="Proteomes" id="UP000036261"/>
    </source>
</evidence>
<name>A0A0J7IDI9_9FLAO</name>
<reference evidence="1 2" key="1">
    <citation type="journal article" date="2013" name="Int. J. Syst. Evol. Microbiol.">
        <title>Chryseobacterium angstadtii sp. nov., isolated from a newt tank.</title>
        <authorList>
            <person name="Kirk K.E."/>
            <person name="Hoffman J.A."/>
            <person name="Smith K.A."/>
            <person name="Strahan B.L."/>
            <person name="Failor K.C."/>
            <person name="Krebs J.E."/>
            <person name="Gale A.N."/>
            <person name="Do T.D."/>
            <person name="Sontag T.C."/>
            <person name="Batties A.M."/>
            <person name="Mistiszyn K."/>
            <person name="Newman J.D."/>
        </authorList>
    </citation>
    <scope>NUCLEOTIDE SEQUENCE [LARGE SCALE GENOMIC DNA]</scope>
    <source>
        <strain evidence="1 2">KM</strain>
    </source>
</reference>
<evidence type="ECO:0000313" key="1">
    <source>
        <dbReference type="EMBL" id="KMQ64272.1"/>
    </source>
</evidence>